<sequence>MVEARVLVVVAAMVWGIYSAKPKKVVVLGFGQQATARSALPGYPGPQRSGPEIRWLLISQLRHIITLLSTCPSGSLRNAENPIRWIFWSGRACLRLLNCIFVRPAGEMQDQFGIEEAFSTIIRKGEEKEIERNEEFEGKETR</sequence>
<dbReference type="AlphaFoldDB" id="A0AAD1ZY96"/>
<organism evidence="1 2">
    <name type="scientific">Fraxinus pennsylvanica</name>
    <dbReference type="NCBI Taxonomy" id="56036"/>
    <lineage>
        <taxon>Eukaryota</taxon>
        <taxon>Viridiplantae</taxon>
        <taxon>Streptophyta</taxon>
        <taxon>Embryophyta</taxon>
        <taxon>Tracheophyta</taxon>
        <taxon>Spermatophyta</taxon>
        <taxon>Magnoliopsida</taxon>
        <taxon>eudicotyledons</taxon>
        <taxon>Gunneridae</taxon>
        <taxon>Pentapetalae</taxon>
        <taxon>asterids</taxon>
        <taxon>lamiids</taxon>
        <taxon>Lamiales</taxon>
        <taxon>Oleaceae</taxon>
        <taxon>Oleeae</taxon>
        <taxon>Fraxinus</taxon>
    </lineage>
</organism>
<dbReference type="Proteomes" id="UP000834106">
    <property type="component" value="Chromosome 15"/>
</dbReference>
<keyword evidence="2" id="KW-1185">Reference proteome</keyword>
<gene>
    <name evidence="1" type="ORF">FPE_LOCUS25183</name>
</gene>
<reference evidence="1" key="1">
    <citation type="submission" date="2023-05" db="EMBL/GenBank/DDBJ databases">
        <authorList>
            <person name="Huff M."/>
        </authorList>
    </citation>
    <scope>NUCLEOTIDE SEQUENCE</scope>
</reference>
<evidence type="ECO:0000313" key="1">
    <source>
        <dbReference type="EMBL" id="CAI9777753.1"/>
    </source>
</evidence>
<evidence type="ECO:0000313" key="2">
    <source>
        <dbReference type="Proteomes" id="UP000834106"/>
    </source>
</evidence>
<accession>A0AAD1ZY96</accession>
<proteinExistence type="predicted"/>
<protein>
    <submittedName>
        <fullName evidence="1">Uncharacterized protein</fullName>
    </submittedName>
</protein>
<name>A0AAD1ZY96_9LAMI</name>
<dbReference type="EMBL" id="OU503050">
    <property type="protein sequence ID" value="CAI9777753.1"/>
    <property type="molecule type" value="Genomic_DNA"/>
</dbReference>